<evidence type="ECO:0008006" key="4">
    <source>
        <dbReference type="Google" id="ProtNLM"/>
    </source>
</evidence>
<proteinExistence type="predicted"/>
<evidence type="ECO:0000313" key="3">
    <source>
        <dbReference type="Proteomes" id="UP000193100"/>
    </source>
</evidence>
<evidence type="ECO:0000313" key="2">
    <source>
        <dbReference type="EMBL" id="ARM83965.1"/>
    </source>
</evidence>
<organism evidence="2 3">
    <name type="scientific">Marinobacter salarius</name>
    <dbReference type="NCBI Taxonomy" id="1420917"/>
    <lineage>
        <taxon>Bacteria</taxon>
        <taxon>Pseudomonadati</taxon>
        <taxon>Pseudomonadota</taxon>
        <taxon>Gammaproteobacteria</taxon>
        <taxon>Pseudomonadales</taxon>
        <taxon>Marinobacteraceae</taxon>
        <taxon>Marinobacter</taxon>
    </lineage>
</organism>
<protein>
    <recommendedName>
        <fullName evidence="4">DUF1364 domain-containing protein</fullName>
    </recommendedName>
</protein>
<dbReference type="AlphaFoldDB" id="A0A1W6K952"/>
<dbReference type="GeneID" id="77255843"/>
<reference evidence="2 3" key="1">
    <citation type="submission" date="2017-04" db="EMBL/GenBank/DDBJ databases">
        <title>Genome Sequence of Marinobacter salarius strain SMR5 Isolated from a culture of the Diatom Skeletonema marinoi.</title>
        <authorList>
            <person name="Topel M."/>
            <person name="Pinder M.I.M."/>
            <person name="Johansson O.N."/>
            <person name="Kourtchenko O."/>
            <person name="Godhe A."/>
            <person name="Clarke A.K."/>
        </authorList>
    </citation>
    <scope>NUCLEOTIDE SEQUENCE [LARGE SCALE GENOMIC DNA]</scope>
    <source>
        <strain evidence="2 3">SMR5</strain>
    </source>
</reference>
<dbReference type="Pfam" id="PF07102">
    <property type="entry name" value="YbcO"/>
    <property type="match status" value="1"/>
</dbReference>
<feature type="region of interest" description="Disordered" evidence="1">
    <location>
        <begin position="1"/>
        <end position="27"/>
    </location>
</feature>
<gene>
    <name evidence="2" type="ORF">MARSALSMR5_01887</name>
</gene>
<accession>A0A1W6K952</accession>
<sequence>MKRTPLKRKTQLKAKAPMKKSSRPKMTKIRMSAKGQHCMVQVPGVCNGNPETTVLAHRNGAGMGCKADDREAAYACSDCHEWLDGGYVRYGADRFERDAYHGQAIFRTQQMLIEQGLMEVAA</sequence>
<dbReference type="Gene3D" id="3.30.50.20">
    <property type="entry name" value="prophage-derive protein ybcO"/>
    <property type="match status" value="1"/>
</dbReference>
<evidence type="ECO:0000256" key="1">
    <source>
        <dbReference type="SAM" id="MobiDB-lite"/>
    </source>
</evidence>
<dbReference type="Proteomes" id="UP000193100">
    <property type="component" value="Chromosome"/>
</dbReference>
<dbReference type="InterPro" id="IPR010774">
    <property type="entry name" value="YbcO"/>
</dbReference>
<name>A0A1W6K952_9GAMM</name>
<dbReference type="RefSeq" id="WP_198324918.1">
    <property type="nucleotide sequence ID" value="NZ_CP020931.1"/>
</dbReference>
<dbReference type="EMBL" id="CP020931">
    <property type="protein sequence ID" value="ARM83965.1"/>
    <property type="molecule type" value="Genomic_DNA"/>
</dbReference>